<comment type="catalytic activity">
    <reaction evidence="1">
        <text>Hydrolyzes the link between N-acetylmuramoyl residues and L-amino acid residues in certain cell-wall glycopeptides.</text>
        <dbReference type="EC" id="3.5.1.28"/>
    </reaction>
</comment>
<evidence type="ECO:0000313" key="5">
    <source>
        <dbReference type="EMBL" id="MCP9763878.1"/>
    </source>
</evidence>
<proteinExistence type="predicted"/>
<gene>
    <name evidence="5" type="ORF">EGI31_13025</name>
</gene>
<keyword evidence="3" id="KW-0378">Hydrolase</keyword>
<dbReference type="GO" id="GO:0030288">
    <property type="term" value="C:outer membrane-bounded periplasmic space"/>
    <property type="evidence" value="ECO:0007669"/>
    <property type="project" value="TreeGrafter"/>
</dbReference>
<dbReference type="EMBL" id="RJUF01000044">
    <property type="protein sequence ID" value="MCP9763878.1"/>
    <property type="molecule type" value="Genomic_DNA"/>
</dbReference>
<dbReference type="GO" id="GO:0008745">
    <property type="term" value="F:N-acetylmuramoyl-L-alanine amidase activity"/>
    <property type="evidence" value="ECO:0007669"/>
    <property type="project" value="UniProtKB-EC"/>
</dbReference>
<evidence type="ECO:0000256" key="3">
    <source>
        <dbReference type="ARBA" id="ARBA00022801"/>
    </source>
</evidence>
<dbReference type="FunFam" id="3.40.630.40:FF:000005">
    <property type="entry name" value="N-acetylmuramoyl-L-alanine amidase (AmiA)"/>
    <property type="match status" value="1"/>
</dbReference>
<dbReference type="InterPro" id="IPR050695">
    <property type="entry name" value="N-acetylmuramoyl_amidase_3"/>
</dbReference>
<dbReference type="RefSeq" id="WP_255037641.1">
    <property type="nucleotide sequence ID" value="NZ_RJUF01000044.1"/>
</dbReference>
<reference evidence="5 6" key="1">
    <citation type="submission" date="2018-11" db="EMBL/GenBank/DDBJ databases">
        <title>Novel bacteria species description.</title>
        <authorList>
            <person name="Han J.-H."/>
        </authorList>
    </citation>
    <scope>NUCLEOTIDE SEQUENCE [LARGE SCALE GENOMIC DNA]</scope>
    <source>
        <strain evidence="5 6">KCTC23259</strain>
    </source>
</reference>
<dbReference type="CDD" id="cd02696">
    <property type="entry name" value="MurNAc-LAA"/>
    <property type="match status" value="1"/>
</dbReference>
<dbReference type="AlphaFoldDB" id="A0AAE3H328"/>
<feature type="domain" description="MurNAc-LAA" evidence="4">
    <location>
        <begin position="94"/>
        <end position="252"/>
    </location>
</feature>
<dbReference type="EC" id="3.5.1.28" evidence="2"/>
<keyword evidence="6" id="KW-1185">Reference proteome</keyword>
<dbReference type="PANTHER" id="PTHR30404:SF0">
    <property type="entry name" value="N-ACETYLMURAMOYL-L-ALANINE AMIDASE AMIC"/>
    <property type="match status" value="1"/>
</dbReference>
<dbReference type="Gene3D" id="3.40.630.40">
    <property type="entry name" value="Zn-dependent exopeptidases"/>
    <property type="match status" value="1"/>
</dbReference>
<comment type="caution">
    <text evidence="5">The sequence shown here is derived from an EMBL/GenBank/DDBJ whole genome shotgun (WGS) entry which is preliminary data.</text>
</comment>
<dbReference type="SUPFAM" id="SSF53187">
    <property type="entry name" value="Zn-dependent exopeptidases"/>
    <property type="match status" value="1"/>
</dbReference>
<evidence type="ECO:0000256" key="2">
    <source>
        <dbReference type="ARBA" id="ARBA00011901"/>
    </source>
</evidence>
<name>A0AAE3H328_9BACT</name>
<evidence type="ECO:0000259" key="4">
    <source>
        <dbReference type="SMART" id="SM00646"/>
    </source>
</evidence>
<dbReference type="PANTHER" id="PTHR30404">
    <property type="entry name" value="N-ACETYLMURAMOYL-L-ALANINE AMIDASE"/>
    <property type="match status" value="1"/>
</dbReference>
<dbReference type="Pfam" id="PF01520">
    <property type="entry name" value="Amidase_3"/>
    <property type="match status" value="1"/>
</dbReference>
<accession>A0AAE3H328</accession>
<evidence type="ECO:0000256" key="1">
    <source>
        <dbReference type="ARBA" id="ARBA00001561"/>
    </source>
</evidence>
<protein>
    <recommendedName>
        <fullName evidence="2">N-acetylmuramoyl-L-alanine amidase</fullName>
        <ecNumber evidence="2">3.5.1.28</ecNumber>
    </recommendedName>
</protein>
<dbReference type="Proteomes" id="UP001204144">
    <property type="component" value="Unassembled WGS sequence"/>
</dbReference>
<evidence type="ECO:0000313" key="6">
    <source>
        <dbReference type="Proteomes" id="UP001204144"/>
    </source>
</evidence>
<sequence>MKLINLKIALIWVLASLLFLAFTTKSLPIAKGLKTVVLDAGHGGKDPGAGNGKEKKYALDITLKLGEKIEENYPNVKVIYTRNKDVFVPLHERAAIANKNKADLFISIHCNANPHSKSLRGTETYVMGLHKTQENLDLAKNENNVILYEDNYKKSYKGYNPASPLAHIMLANYQNAFMNQSLEFASRVEKNISKVGHSSRGVKQAGFIVIWETTMPSVLVETGYLTNNQDADFLASSSGREKIALAIFRAFGEYKNQIEK</sequence>
<organism evidence="5 6">
    <name type="scientific">Lacihabitans soyangensis</name>
    <dbReference type="NCBI Taxonomy" id="869394"/>
    <lineage>
        <taxon>Bacteria</taxon>
        <taxon>Pseudomonadati</taxon>
        <taxon>Bacteroidota</taxon>
        <taxon>Cytophagia</taxon>
        <taxon>Cytophagales</taxon>
        <taxon>Leadbetterellaceae</taxon>
        <taxon>Lacihabitans</taxon>
    </lineage>
</organism>
<dbReference type="InterPro" id="IPR002508">
    <property type="entry name" value="MurNAc-LAA_cat"/>
</dbReference>
<dbReference type="SMART" id="SM00646">
    <property type="entry name" value="Ami_3"/>
    <property type="match status" value="1"/>
</dbReference>
<dbReference type="GO" id="GO:0009253">
    <property type="term" value="P:peptidoglycan catabolic process"/>
    <property type="evidence" value="ECO:0007669"/>
    <property type="project" value="InterPro"/>
</dbReference>